<dbReference type="RefSeq" id="WP_014942050.1">
    <property type="nucleotide sequence ID" value="NZ_JAEKMV010000010.1"/>
</dbReference>
<gene>
    <name evidence="4" type="ORF">R4F53_20625</name>
</gene>
<dbReference type="AlphaFoldDB" id="A0AAE4UF92"/>
<accession>A0AAE4UF92</accession>
<keyword evidence="2" id="KW-0732">Signal</keyword>
<feature type="region of interest" description="Disordered" evidence="1">
    <location>
        <begin position="34"/>
        <end position="55"/>
    </location>
</feature>
<feature type="domain" description="SecDF P1 head subdomain" evidence="3">
    <location>
        <begin position="131"/>
        <end position="195"/>
    </location>
</feature>
<dbReference type="Proteomes" id="UP001187143">
    <property type="component" value="Unassembled WGS sequence"/>
</dbReference>
<dbReference type="Pfam" id="PF22599">
    <property type="entry name" value="SecDF_P1_head"/>
    <property type="match status" value="1"/>
</dbReference>
<evidence type="ECO:0000256" key="2">
    <source>
        <dbReference type="SAM" id="SignalP"/>
    </source>
</evidence>
<protein>
    <submittedName>
        <fullName evidence="4">Preprotein translocase subunit SecD</fullName>
    </submittedName>
</protein>
<dbReference type="PROSITE" id="PS51257">
    <property type="entry name" value="PROKAR_LIPOPROTEIN"/>
    <property type="match status" value="1"/>
</dbReference>
<evidence type="ECO:0000313" key="4">
    <source>
        <dbReference type="EMBL" id="MDV7014698.1"/>
    </source>
</evidence>
<feature type="compositionally biased region" description="Low complexity" evidence="1">
    <location>
        <begin position="40"/>
        <end position="50"/>
    </location>
</feature>
<name>A0AAE4UF92_MYCIT</name>
<dbReference type="InterPro" id="IPR054384">
    <property type="entry name" value="SecDF_P1_head"/>
</dbReference>
<evidence type="ECO:0000256" key="1">
    <source>
        <dbReference type="SAM" id="MobiDB-lite"/>
    </source>
</evidence>
<reference evidence="4" key="1">
    <citation type="submission" date="2023-10" db="EMBL/GenBank/DDBJ databases">
        <title>Characterization and genome sequence of Mycobacterium intracellulare ABSURDO, a novel pathogenic isolate with three colony morphotypes that vary in growth and acid-fastness.</title>
        <authorList>
            <person name="Jude B.A."/>
            <person name="Robinson R.T."/>
        </authorList>
    </citation>
    <scope>NUCLEOTIDE SEQUENCE</scope>
    <source>
        <strain evidence="4">ABSURDO Component B</strain>
    </source>
</reference>
<dbReference type="EMBL" id="JAWLLD010000026">
    <property type="protein sequence ID" value="MDV7014698.1"/>
    <property type="molecule type" value="Genomic_DNA"/>
</dbReference>
<sequence>MSPRRVRARNAVAWLGSIGLLAALTCGCHAAHKPAPSGPPITNAPTTSAAPPAPPPIVKIAPLPVRPVTKSHPTTPATKCPDMGPNVPVAPTDALTTCDLARANVYTLGPETMQLGLIHVDPPKAVTADFYQVTLVLDPPSAAAWASFTAEHVKDHVAFIRDNLVLEAPIIEEQVTSGRIVLTTQTAEGAAQLAQLAGRPA</sequence>
<comment type="caution">
    <text evidence="4">The sequence shown here is derived from an EMBL/GenBank/DDBJ whole genome shotgun (WGS) entry which is preliminary data.</text>
</comment>
<feature type="signal peptide" evidence="2">
    <location>
        <begin position="1"/>
        <end position="30"/>
    </location>
</feature>
<dbReference type="Gene3D" id="3.30.1360.200">
    <property type="match status" value="1"/>
</dbReference>
<organism evidence="4 5">
    <name type="scientific">Mycobacterium intracellulare</name>
    <dbReference type="NCBI Taxonomy" id="1767"/>
    <lineage>
        <taxon>Bacteria</taxon>
        <taxon>Bacillati</taxon>
        <taxon>Actinomycetota</taxon>
        <taxon>Actinomycetes</taxon>
        <taxon>Mycobacteriales</taxon>
        <taxon>Mycobacteriaceae</taxon>
        <taxon>Mycobacterium</taxon>
        <taxon>Mycobacterium avium complex (MAC)</taxon>
    </lineage>
</organism>
<proteinExistence type="predicted"/>
<evidence type="ECO:0000313" key="5">
    <source>
        <dbReference type="Proteomes" id="UP001187143"/>
    </source>
</evidence>
<feature type="chain" id="PRO_5042205591" evidence="2">
    <location>
        <begin position="31"/>
        <end position="201"/>
    </location>
</feature>
<evidence type="ECO:0000259" key="3">
    <source>
        <dbReference type="Pfam" id="PF22599"/>
    </source>
</evidence>